<dbReference type="AlphaFoldDB" id="A0AAD9UDR7"/>
<keyword evidence="3" id="KW-1133">Transmembrane helix</keyword>
<dbReference type="Gene3D" id="2.130.10.130">
    <property type="entry name" value="Integrin alpha, N-terminal"/>
    <property type="match status" value="1"/>
</dbReference>
<dbReference type="SUPFAM" id="SSF69318">
    <property type="entry name" value="Integrin alpha N-terminal domain"/>
    <property type="match status" value="1"/>
</dbReference>
<dbReference type="EMBL" id="JAODUO010000230">
    <property type="protein sequence ID" value="KAK2185586.1"/>
    <property type="molecule type" value="Genomic_DNA"/>
</dbReference>
<reference evidence="6" key="1">
    <citation type="journal article" date="2023" name="Mol. Biol. Evol.">
        <title>Third-Generation Sequencing Reveals the Adaptive Role of the Epigenome in Three Deep-Sea Polychaetes.</title>
        <authorList>
            <person name="Perez M."/>
            <person name="Aroh O."/>
            <person name="Sun Y."/>
            <person name="Lan Y."/>
            <person name="Juniper S.K."/>
            <person name="Young C.R."/>
            <person name="Angers B."/>
            <person name="Qian P.Y."/>
        </authorList>
    </citation>
    <scope>NUCLEOTIDE SEQUENCE</scope>
    <source>
        <strain evidence="6">R07B-5</strain>
    </source>
</reference>
<dbReference type="GO" id="GO:0016020">
    <property type="term" value="C:membrane"/>
    <property type="evidence" value="ECO:0007669"/>
    <property type="project" value="UniProtKB-SubCell"/>
</dbReference>
<feature type="compositionally biased region" description="Acidic residues" evidence="5">
    <location>
        <begin position="295"/>
        <end position="322"/>
    </location>
</feature>
<feature type="region of interest" description="Disordered" evidence="5">
    <location>
        <begin position="273"/>
        <end position="329"/>
    </location>
</feature>
<dbReference type="Proteomes" id="UP001209878">
    <property type="component" value="Unassembled WGS sequence"/>
</dbReference>
<evidence type="ECO:0000256" key="5">
    <source>
        <dbReference type="SAM" id="MobiDB-lite"/>
    </source>
</evidence>
<evidence type="ECO:0000256" key="3">
    <source>
        <dbReference type="ARBA" id="ARBA00022989"/>
    </source>
</evidence>
<accession>A0AAD9UDR7</accession>
<feature type="compositionally biased region" description="Basic and acidic residues" evidence="5">
    <location>
        <begin position="273"/>
        <end position="290"/>
    </location>
</feature>
<keyword evidence="7" id="KW-1185">Reference proteome</keyword>
<dbReference type="InterPro" id="IPR028994">
    <property type="entry name" value="Integrin_alpha_N"/>
</dbReference>
<dbReference type="PANTHER" id="PTHR21419:SF30">
    <property type="entry name" value="IG-LIKE DOMAIN-CONTAINING PROTEIN"/>
    <property type="match status" value="1"/>
</dbReference>
<evidence type="ECO:0000256" key="4">
    <source>
        <dbReference type="ARBA" id="ARBA00023136"/>
    </source>
</evidence>
<comment type="subcellular location">
    <subcellularLocation>
        <location evidence="1">Membrane</location>
        <topology evidence="1">Single-pass membrane protein</topology>
    </subcellularLocation>
</comment>
<gene>
    <name evidence="6" type="ORF">NP493_228g11023</name>
</gene>
<proteinExistence type="predicted"/>
<evidence type="ECO:0000313" key="7">
    <source>
        <dbReference type="Proteomes" id="UP001209878"/>
    </source>
</evidence>
<dbReference type="PANTHER" id="PTHR21419">
    <property type="match status" value="1"/>
</dbReference>
<organism evidence="6 7">
    <name type="scientific">Ridgeia piscesae</name>
    <name type="common">Tubeworm</name>
    <dbReference type="NCBI Taxonomy" id="27915"/>
    <lineage>
        <taxon>Eukaryota</taxon>
        <taxon>Metazoa</taxon>
        <taxon>Spiralia</taxon>
        <taxon>Lophotrochozoa</taxon>
        <taxon>Annelida</taxon>
        <taxon>Polychaeta</taxon>
        <taxon>Sedentaria</taxon>
        <taxon>Canalipalpata</taxon>
        <taxon>Sabellida</taxon>
        <taxon>Siboglinidae</taxon>
        <taxon>Ridgeia</taxon>
    </lineage>
</organism>
<evidence type="ECO:0000313" key="6">
    <source>
        <dbReference type="EMBL" id="KAK2185586.1"/>
    </source>
</evidence>
<keyword evidence="4" id="KW-0472">Membrane</keyword>
<sequence>MWNFYNVLVMPDFTGDGVPEVLLSHGGDPSFKAKDLKRLAGRLVLVNGRTGHSLGRFLNMSKFKETYMSPALHTTRDGSQYVLYGQGGETARDMNGDGINDIVMSAYDGTIRLYDGETLGVMWTAKFPGYESYSTLAPAYFNDDKTLDFMFHMNKGSWPKYTLSQTLVLDGTNGEVLWRLNVSQYEMTSDLVARTTENYRDAFVFQVKGVNYPESKPNKFRRSSLRDTRKKRDLTDRPVIYNEGDANFTHLMNDMFNDTDMFDLETLGGHDTSKSELDTGDVIKDAKGDGNIDGDIVDDDDDDDSDSDGVVVDDDDDDDDDNDQHYPDCSENMLTYTTELFLLDRSNVHSPNVVLTLPSVKLYYRVIGDVDGDGTLDVISIVDGEGDKRYADGHGLMTYTLRIVKTNLVDAIATRGRYRSKLDLFVAKKMRDVRGIKPIEKLKFRPLERQPWTQYLGRRGDYIYKKLG</sequence>
<protein>
    <submittedName>
        <fullName evidence="6">Uncharacterized protein</fullName>
    </submittedName>
</protein>
<keyword evidence="2" id="KW-0812">Transmembrane</keyword>
<evidence type="ECO:0000256" key="1">
    <source>
        <dbReference type="ARBA" id="ARBA00004167"/>
    </source>
</evidence>
<comment type="caution">
    <text evidence="6">The sequence shown here is derived from an EMBL/GenBank/DDBJ whole genome shotgun (WGS) entry which is preliminary data.</text>
</comment>
<evidence type="ECO:0000256" key="2">
    <source>
        <dbReference type="ARBA" id="ARBA00022692"/>
    </source>
</evidence>
<name>A0AAD9UDR7_RIDPI</name>
<dbReference type="InterPro" id="IPR045232">
    <property type="entry name" value="FAM234"/>
</dbReference>